<accession>A0A6I4XGX9</accession>
<dbReference type="EMBL" id="WVTI01000005">
    <property type="protein sequence ID" value="MXS25876.1"/>
    <property type="molecule type" value="Genomic_DNA"/>
</dbReference>
<dbReference type="GO" id="GO:0016780">
    <property type="term" value="F:phosphotransferase activity, for other substituted phosphate groups"/>
    <property type="evidence" value="ECO:0007669"/>
    <property type="project" value="InterPro"/>
</dbReference>
<dbReference type="Gene3D" id="1.20.120.1760">
    <property type="match status" value="1"/>
</dbReference>
<dbReference type="EMBL" id="JARPZN010000001">
    <property type="protein sequence ID" value="MDT2689153.1"/>
    <property type="molecule type" value="Genomic_DNA"/>
</dbReference>
<evidence type="ECO:0000256" key="2">
    <source>
        <dbReference type="RuleBase" id="RU003750"/>
    </source>
</evidence>
<evidence type="ECO:0000256" key="3">
    <source>
        <dbReference type="SAM" id="Phobius"/>
    </source>
</evidence>
<feature type="transmembrane region" description="Helical" evidence="3">
    <location>
        <begin position="124"/>
        <end position="144"/>
    </location>
</feature>
<feature type="transmembrane region" description="Helical" evidence="3">
    <location>
        <begin position="12"/>
        <end position="30"/>
    </location>
</feature>
<keyword evidence="1 2" id="KW-0808">Transferase</keyword>
<evidence type="ECO:0000313" key="4">
    <source>
        <dbReference type="EMBL" id="MDT2689153.1"/>
    </source>
</evidence>
<dbReference type="Pfam" id="PF01066">
    <property type="entry name" value="CDP-OH_P_transf"/>
    <property type="match status" value="1"/>
</dbReference>
<feature type="transmembrane region" description="Helical" evidence="3">
    <location>
        <begin position="93"/>
        <end position="112"/>
    </location>
</feature>
<evidence type="ECO:0000313" key="5">
    <source>
        <dbReference type="EMBL" id="MXS25876.1"/>
    </source>
</evidence>
<dbReference type="InterPro" id="IPR000462">
    <property type="entry name" value="CDP-OH_P_trans"/>
</dbReference>
<comment type="similarity">
    <text evidence="2">Belongs to the CDP-alcohol phosphatidyltransferase class-I family.</text>
</comment>
<dbReference type="RefSeq" id="WP_050762646.1">
    <property type="nucleotide sequence ID" value="NZ_BTSN01000001.1"/>
</dbReference>
<gene>
    <name evidence="5" type="ORF">GTI89_07385</name>
    <name evidence="4" type="ORF">P7E30_02885</name>
</gene>
<dbReference type="InterPro" id="IPR043130">
    <property type="entry name" value="CDP-OH_PTrfase_TM_dom"/>
</dbReference>
<dbReference type="InterPro" id="IPR048254">
    <property type="entry name" value="CDP_ALCOHOL_P_TRANSF_CS"/>
</dbReference>
<dbReference type="Proteomes" id="UP000439965">
    <property type="component" value="Unassembled WGS sequence"/>
</dbReference>
<dbReference type="Proteomes" id="UP001183682">
    <property type="component" value="Unassembled WGS sequence"/>
</dbReference>
<protein>
    <submittedName>
        <fullName evidence="4 5">CDP-alcohol phosphatidyltransferase</fullName>
    </submittedName>
</protein>
<dbReference type="GO" id="GO:0016020">
    <property type="term" value="C:membrane"/>
    <property type="evidence" value="ECO:0007669"/>
    <property type="project" value="InterPro"/>
</dbReference>
<proteinExistence type="inferred from homology"/>
<comment type="caution">
    <text evidence="5">The sequence shown here is derived from an EMBL/GenBank/DDBJ whole genome shotgun (WGS) entry which is preliminary data.</text>
</comment>
<keyword evidence="3" id="KW-0812">Transmembrane</keyword>
<evidence type="ECO:0000256" key="1">
    <source>
        <dbReference type="ARBA" id="ARBA00022679"/>
    </source>
</evidence>
<evidence type="ECO:0000313" key="6">
    <source>
        <dbReference type="Proteomes" id="UP000439965"/>
    </source>
</evidence>
<keyword evidence="3" id="KW-1133">Transmembrane helix</keyword>
<sequence>MGQKKKEGITINYLPNLLSIARIALAGLLLINQQPLFSVCYLICGLTDVLDGFIARNYRLQTTLGSKLDSLGDFVFWSIVLFLYIKTKIYPDWIIYGIVLVASIRFLNLILTKVKFAQWGMLHTLSNKITGLALFLLCFVAFTFGDVSGYIWVVTFLLALFSSIEETLIVWRSTYYEPNPKGFFTVSHQSS</sequence>
<dbReference type="GO" id="GO:0008654">
    <property type="term" value="P:phospholipid biosynthetic process"/>
    <property type="evidence" value="ECO:0007669"/>
    <property type="project" value="InterPro"/>
</dbReference>
<organism evidence="5 6">
    <name type="scientific">Enterococcus gallinarum</name>
    <dbReference type="NCBI Taxonomy" id="1353"/>
    <lineage>
        <taxon>Bacteria</taxon>
        <taxon>Bacillati</taxon>
        <taxon>Bacillota</taxon>
        <taxon>Bacilli</taxon>
        <taxon>Lactobacillales</taxon>
        <taxon>Enterococcaceae</taxon>
        <taxon>Enterococcus</taxon>
    </lineage>
</organism>
<dbReference type="AlphaFoldDB" id="A0A6I4XGX9"/>
<keyword evidence="3" id="KW-0472">Membrane</keyword>
<dbReference type="PROSITE" id="PS00379">
    <property type="entry name" value="CDP_ALCOHOL_P_TRANSF"/>
    <property type="match status" value="1"/>
</dbReference>
<reference evidence="5 6" key="1">
    <citation type="submission" date="2019-04" db="EMBL/GenBank/DDBJ databases">
        <title>Step-wise assembly of the neonatal virome modulated by breast feeding.</title>
        <authorList>
            <person name="Liang G."/>
            <person name="Bushman F."/>
        </authorList>
    </citation>
    <scope>NUCLEOTIDE SEQUENCE [LARGE SCALE GENOMIC DNA]</scope>
    <source>
        <strain evidence="5 6">E3404</strain>
    </source>
</reference>
<name>A0A6I4XGX9_ENTGA</name>
<reference evidence="4" key="2">
    <citation type="submission" date="2023-03" db="EMBL/GenBank/DDBJ databases">
        <authorList>
            <person name="Shen W."/>
            <person name="Cai J."/>
        </authorList>
    </citation>
    <scope>NUCLEOTIDE SEQUENCE</scope>
    <source>
        <strain evidence="4">K69-2</strain>
    </source>
</reference>